<feature type="domain" description="HD" evidence="2">
    <location>
        <begin position="106"/>
        <end position="198"/>
    </location>
</feature>
<dbReference type="EMBL" id="JAAXMD010000647">
    <property type="protein sequence ID" value="NKQ29183.1"/>
    <property type="molecule type" value="Genomic_DNA"/>
</dbReference>
<gene>
    <name evidence="3" type="ORF">HF200_33955</name>
</gene>
<dbReference type="PANTHER" id="PTHR35569:SF1">
    <property type="entry name" value="CYANAMIDE HYDRATASE DDI2-RELATED"/>
    <property type="match status" value="1"/>
</dbReference>
<dbReference type="Proteomes" id="UP000744032">
    <property type="component" value="Unassembled WGS sequence"/>
</dbReference>
<evidence type="ECO:0000259" key="2">
    <source>
        <dbReference type="Pfam" id="PF01966"/>
    </source>
</evidence>
<keyword evidence="4" id="KW-1185">Reference proteome</keyword>
<dbReference type="InterPro" id="IPR006311">
    <property type="entry name" value="TAT_signal"/>
</dbReference>
<dbReference type="PANTHER" id="PTHR35569">
    <property type="entry name" value="CYANAMIDE HYDRATASE DDI2-RELATED"/>
    <property type="match status" value="1"/>
</dbReference>
<evidence type="ECO:0000256" key="1">
    <source>
        <dbReference type="SAM" id="MobiDB-lite"/>
    </source>
</evidence>
<dbReference type="PROSITE" id="PS51318">
    <property type="entry name" value="TAT"/>
    <property type="match status" value="1"/>
</dbReference>
<sequence>MRLPDRALDGNGVTRRTALRRGAGVAAAGAAFTVASAHVGSAVAADAAPGEGRDRSPASNSGSGSGSGSGSEPYLPRSVAGIRIPGSRLARNAAEFARAASSETLFHHVMRSYLFGCALFDLRSVPYDRELAFVAAVLHDLGLVEAYRTPTERFEVDGADAARRFLVGHRVPAERVEIVWDAIALHTDTGVATRKRPEIAMVSLGSGLDFSGNGLQQIPSETREEILAAFPRQGFKQDALSTILSLCRTKPLSTLMHPFAEVGRRHLPDFPVPTVEDLLLAAPFAD</sequence>
<dbReference type="InterPro" id="IPR003607">
    <property type="entry name" value="HD/PDEase_dom"/>
</dbReference>
<organism evidence="3 4">
    <name type="scientific">Streptomyces galbus</name>
    <dbReference type="NCBI Taxonomy" id="33898"/>
    <lineage>
        <taxon>Bacteria</taxon>
        <taxon>Bacillati</taxon>
        <taxon>Actinomycetota</taxon>
        <taxon>Actinomycetes</taxon>
        <taxon>Kitasatosporales</taxon>
        <taxon>Streptomycetaceae</taxon>
        <taxon>Streptomyces</taxon>
    </lineage>
</organism>
<reference evidence="3 4" key="1">
    <citation type="submission" date="2020-04" db="EMBL/GenBank/DDBJ databases">
        <title>Genome sequence of Streptomyces galbus strain I339.</title>
        <authorList>
            <person name="Silva E.A.N."/>
            <person name="Merces M."/>
            <person name="Castelo Branco A.P.O.T."/>
            <person name="Vasconcelos P.C."/>
            <person name="Costa N.P."/>
            <person name="Marinho G.C.S."/>
            <person name="Oliveira C.J.B."/>
            <person name="Araujo D."/>
            <person name="Rodrigues Junior V.S."/>
            <person name="Almeida R."/>
            <person name="Silva Filho U.R."/>
            <person name="Andrade A.S.A."/>
            <person name="Cibulski S.P."/>
        </authorList>
    </citation>
    <scope>NUCLEOTIDE SEQUENCE [LARGE SCALE GENOMIC DNA]</scope>
    <source>
        <strain evidence="3 4">I339</strain>
    </source>
</reference>
<dbReference type="InterPro" id="IPR006674">
    <property type="entry name" value="HD_domain"/>
</dbReference>
<evidence type="ECO:0000313" key="4">
    <source>
        <dbReference type="Proteomes" id="UP000744032"/>
    </source>
</evidence>
<dbReference type="CDD" id="cd00077">
    <property type="entry name" value="HDc"/>
    <property type="match status" value="1"/>
</dbReference>
<comment type="caution">
    <text evidence="3">The sequence shown here is derived from an EMBL/GenBank/DDBJ whole genome shotgun (WGS) entry which is preliminary data.</text>
</comment>
<dbReference type="Pfam" id="PF01966">
    <property type="entry name" value="HD"/>
    <property type="match status" value="1"/>
</dbReference>
<feature type="region of interest" description="Disordered" evidence="1">
    <location>
        <begin position="45"/>
        <end position="76"/>
    </location>
</feature>
<dbReference type="Gene3D" id="1.10.3210.10">
    <property type="entry name" value="Hypothetical protein af1432"/>
    <property type="match status" value="1"/>
</dbReference>
<dbReference type="SUPFAM" id="SSF109604">
    <property type="entry name" value="HD-domain/PDEase-like"/>
    <property type="match status" value="1"/>
</dbReference>
<proteinExistence type="predicted"/>
<name>A0ABX1IYD5_STRGB</name>
<protein>
    <submittedName>
        <fullName evidence="3">HD domain-containing protein</fullName>
    </submittedName>
</protein>
<evidence type="ECO:0000313" key="3">
    <source>
        <dbReference type="EMBL" id="NKQ29183.1"/>
    </source>
</evidence>
<accession>A0ABX1IYD5</accession>